<dbReference type="InterPro" id="IPR049326">
    <property type="entry name" value="Rhodopsin_dom_fungi"/>
</dbReference>
<dbReference type="PANTHER" id="PTHR33048">
    <property type="entry name" value="PTH11-LIKE INTEGRAL MEMBRANE PROTEIN (AFU_ORTHOLOGUE AFUA_5G11245)"/>
    <property type="match status" value="1"/>
</dbReference>
<evidence type="ECO:0000313" key="8">
    <source>
        <dbReference type="EMBL" id="KAF7670786.1"/>
    </source>
</evidence>
<dbReference type="EMBL" id="JAAABM010000028">
    <property type="protein sequence ID" value="KAF7670786.1"/>
    <property type="molecule type" value="Genomic_DNA"/>
</dbReference>
<dbReference type="GeneID" id="62209304"/>
<reference evidence="8" key="1">
    <citation type="submission" date="2020-01" db="EMBL/GenBank/DDBJ databases">
        <authorList>
            <person name="Feng Z.H.Z."/>
        </authorList>
    </citation>
    <scope>NUCLEOTIDE SEQUENCE</scope>
    <source>
        <strain evidence="8">CBS107.38</strain>
    </source>
</reference>
<feature type="domain" description="Rhodopsin" evidence="7">
    <location>
        <begin position="2"/>
        <end position="172"/>
    </location>
</feature>
<comment type="caution">
    <text evidence="8">The sequence shown here is derived from an EMBL/GenBank/DDBJ whole genome shotgun (WGS) entry which is preliminary data.</text>
</comment>
<reference evidence="8" key="2">
    <citation type="submission" date="2020-08" db="EMBL/GenBank/DDBJ databases">
        <title>Draft Genome Sequence of Cumin Blight Pathogen Alternaria burnsii.</title>
        <authorList>
            <person name="Feng Z."/>
        </authorList>
    </citation>
    <scope>NUCLEOTIDE SEQUENCE</scope>
    <source>
        <strain evidence="8">CBS107.38</strain>
    </source>
</reference>
<evidence type="ECO:0000256" key="6">
    <source>
        <dbReference type="SAM" id="Phobius"/>
    </source>
</evidence>
<evidence type="ECO:0000256" key="3">
    <source>
        <dbReference type="ARBA" id="ARBA00022989"/>
    </source>
</evidence>
<comment type="similarity">
    <text evidence="5">Belongs to the SAT4 family.</text>
</comment>
<dbReference type="InterPro" id="IPR052337">
    <property type="entry name" value="SAT4-like"/>
</dbReference>
<dbReference type="AlphaFoldDB" id="A0A8H7AWV6"/>
<evidence type="ECO:0000256" key="2">
    <source>
        <dbReference type="ARBA" id="ARBA00022692"/>
    </source>
</evidence>
<gene>
    <name evidence="8" type="ORF">GT037_011079</name>
</gene>
<keyword evidence="3 6" id="KW-1133">Transmembrane helix</keyword>
<dbReference type="PANTHER" id="PTHR33048:SF143">
    <property type="entry name" value="EXTRACELLULAR MEMBRANE PROTEIN CFEM DOMAIN-CONTAINING PROTEIN-RELATED"/>
    <property type="match status" value="1"/>
</dbReference>
<keyword evidence="4 6" id="KW-0472">Membrane</keyword>
<dbReference type="GO" id="GO:0016020">
    <property type="term" value="C:membrane"/>
    <property type="evidence" value="ECO:0007669"/>
    <property type="project" value="UniProtKB-SubCell"/>
</dbReference>
<evidence type="ECO:0000256" key="5">
    <source>
        <dbReference type="ARBA" id="ARBA00038359"/>
    </source>
</evidence>
<evidence type="ECO:0000256" key="1">
    <source>
        <dbReference type="ARBA" id="ARBA00004141"/>
    </source>
</evidence>
<feature type="transmembrane region" description="Helical" evidence="6">
    <location>
        <begin position="59"/>
        <end position="81"/>
    </location>
</feature>
<dbReference type="RefSeq" id="XP_038781172.1">
    <property type="nucleotide sequence ID" value="XM_038936126.1"/>
</dbReference>
<evidence type="ECO:0000256" key="4">
    <source>
        <dbReference type="ARBA" id="ARBA00023136"/>
    </source>
</evidence>
<protein>
    <submittedName>
        <fullName evidence="8">Cfem domain-containing protein</fullName>
    </submittedName>
</protein>
<keyword evidence="9" id="KW-1185">Reference proteome</keyword>
<organism evidence="8 9">
    <name type="scientific">Alternaria burnsii</name>
    <dbReference type="NCBI Taxonomy" id="1187904"/>
    <lineage>
        <taxon>Eukaryota</taxon>
        <taxon>Fungi</taxon>
        <taxon>Dikarya</taxon>
        <taxon>Ascomycota</taxon>
        <taxon>Pezizomycotina</taxon>
        <taxon>Dothideomycetes</taxon>
        <taxon>Pleosporomycetidae</taxon>
        <taxon>Pleosporales</taxon>
        <taxon>Pleosporineae</taxon>
        <taxon>Pleosporaceae</taxon>
        <taxon>Alternaria</taxon>
        <taxon>Alternaria sect. Alternaria</taxon>
    </lineage>
</organism>
<comment type="subcellular location">
    <subcellularLocation>
        <location evidence="1">Membrane</location>
        <topology evidence="1">Multi-pass membrane protein</topology>
    </subcellularLocation>
</comment>
<feature type="transmembrane region" description="Helical" evidence="6">
    <location>
        <begin position="101"/>
        <end position="121"/>
    </location>
</feature>
<sequence>MLTNGIGVDLWTAPFDHLEHFVRWLYTITLLYFIQCAMVKVLLILFFLRIFPRRRTVQLLWGTIAFIVIWTISFFIPGSFPCLPLADYWTAWDKAKPTKCLNIYAVIWVHATICIVVDIWMLSIPLYEVFHLQMTLTKKFSVALMFFVGTFVTIVSILRLRSLIAFGGTSNVT</sequence>
<accession>A0A8H7AWV6</accession>
<keyword evidence="2 6" id="KW-0812">Transmembrane</keyword>
<dbReference type="Pfam" id="PF20684">
    <property type="entry name" value="Fung_rhodopsin"/>
    <property type="match status" value="1"/>
</dbReference>
<feature type="transmembrane region" description="Helical" evidence="6">
    <location>
        <begin position="24"/>
        <end position="47"/>
    </location>
</feature>
<proteinExistence type="inferred from homology"/>
<evidence type="ECO:0000259" key="7">
    <source>
        <dbReference type="Pfam" id="PF20684"/>
    </source>
</evidence>
<evidence type="ECO:0000313" key="9">
    <source>
        <dbReference type="Proteomes" id="UP000596902"/>
    </source>
</evidence>
<feature type="transmembrane region" description="Helical" evidence="6">
    <location>
        <begin position="142"/>
        <end position="160"/>
    </location>
</feature>
<dbReference type="Proteomes" id="UP000596902">
    <property type="component" value="Unassembled WGS sequence"/>
</dbReference>
<name>A0A8H7AWV6_9PLEO</name>